<feature type="repeat" description="ANK" evidence="3">
    <location>
        <begin position="396"/>
        <end position="428"/>
    </location>
</feature>
<organism evidence="5 6">
    <name type="scientific">Vanilla planifolia</name>
    <name type="common">Vanilla</name>
    <dbReference type="NCBI Taxonomy" id="51239"/>
    <lineage>
        <taxon>Eukaryota</taxon>
        <taxon>Viridiplantae</taxon>
        <taxon>Streptophyta</taxon>
        <taxon>Embryophyta</taxon>
        <taxon>Tracheophyta</taxon>
        <taxon>Spermatophyta</taxon>
        <taxon>Magnoliopsida</taxon>
        <taxon>Liliopsida</taxon>
        <taxon>Asparagales</taxon>
        <taxon>Orchidaceae</taxon>
        <taxon>Vanilloideae</taxon>
        <taxon>Vanilleae</taxon>
        <taxon>Vanilla</taxon>
    </lineage>
</organism>
<feature type="repeat" description="ANK" evidence="3">
    <location>
        <begin position="176"/>
        <end position="208"/>
    </location>
</feature>
<dbReference type="Gene3D" id="2.60.40.10">
    <property type="entry name" value="Immunoglobulins"/>
    <property type="match status" value="1"/>
</dbReference>
<dbReference type="Gene3D" id="1.25.40.20">
    <property type="entry name" value="Ankyrin repeat-containing domain"/>
    <property type="match status" value="5"/>
</dbReference>
<dbReference type="OrthoDB" id="346907at2759"/>
<dbReference type="PROSITE" id="PS50088">
    <property type="entry name" value="ANK_REPEAT"/>
    <property type="match status" value="7"/>
</dbReference>
<evidence type="ECO:0000256" key="2">
    <source>
        <dbReference type="ARBA" id="ARBA00023043"/>
    </source>
</evidence>
<dbReference type="InterPro" id="IPR002110">
    <property type="entry name" value="Ankyrin_rpt"/>
</dbReference>
<dbReference type="SUPFAM" id="SSF48403">
    <property type="entry name" value="Ankyrin repeat"/>
    <property type="match status" value="1"/>
</dbReference>
<dbReference type="Pfam" id="PF12796">
    <property type="entry name" value="Ank_2"/>
    <property type="match status" value="2"/>
</dbReference>
<accession>A0A835QDY5</accession>
<dbReference type="PRINTS" id="PR01415">
    <property type="entry name" value="ANKYRIN"/>
</dbReference>
<feature type="repeat" description="ANK" evidence="3">
    <location>
        <begin position="429"/>
        <end position="461"/>
    </location>
</feature>
<proteinExistence type="predicted"/>
<dbReference type="InterPro" id="IPR036770">
    <property type="entry name" value="Ankyrin_rpt-contain_sf"/>
</dbReference>
<dbReference type="SUPFAM" id="SSF49354">
    <property type="entry name" value="PapD-like"/>
    <property type="match status" value="1"/>
</dbReference>
<evidence type="ECO:0000256" key="3">
    <source>
        <dbReference type="PROSITE-ProRule" id="PRU00023"/>
    </source>
</evidence>
<evidence type="ECO:0000256" key="1">
    <source>
        <dbReference type="ARBA" id="ARBA00022737"/>
    </source>
</evidence>
<evidence type="ECO:0000313" key="5">
    <source>
        <dbReference type="EMBL" id="KAG0467058.1"/>
    </source>
</evidence>
<feature type="repeat" description="ANK" evidence="3">
    <location>
        <begin position="307"/>
        <end position="331"/>
    </location>
</feature>
<comment type="caution">
    <text evidence="5">The sequence shown here is derived from an EMBL/GenBank/DDBJ whole genome shotgun (WGS) entry which is preliminary data.</text>
</comment>
<keyword evidence="2 3" id="KW-0040">ANK repeat</keyword>
<dbReference type="InterPro" id="IPR000535">
    <property type="entry name" value="MSP_dom"/>
</dbReference>
<gene>
    <name evidence="5" type="ORF">HPP92_018638</name>
</gene>
<dbReference type="InterPro" id="IPR008962">
    <property type="entry name" value="PapD-like_sf"/>
</dbReference>
<keyword evidence="1" id="KW-0677">Repeat</keyword>
<dbReference type="PROSITE" id="PS50202">
    <property type="entry name" value="MSP"/>
    <property type="match status" value="1"/>
</dbReference>
<dbReference type="AlphaFoldDB" id="A0A835QDY5"/>
<evidence type="ECO:0000313" key="6">
    <source>
        <dbReference type="Proteomes" id="UP000636800"/>
    </source>
</evidence>
<feature type="repeat" description="ANK" evidence="3">
    <location>
        <begin position="273"/>
        <end position="302"/>
    </location>
</feature>
<feature type="domain" description="MSP" evidence="4">
    <location>
        <begin position="4"/>
        <end position="139"/>
    </location>
</feature>
<evidence type="ECO:0000259" key="4">
    <source>
        <dbReference type="PROSITE" id="PS50202"/>
    </source>
</evidence>
<sequence>MDRLIKMEPSNEVVVRIEPGRRSFGVVTLRNVMYTMPVAFRLLPLNRARFGIRPRAGIIAPLSAVAVKITYLPPPLPAQLLPDCVPESDDTFYLESVISPGVVFKEGASVASLDAVPADWFNAKKKQVFSDSALRLFYVGSSVLSRLVVDGEVEKLREVLERSDPAWRAAASVDSGGRTLLHLATSRARPDLVQLLIEFNADVQAPDRSGRSPLEVAAASGEDLIAEILLARGASTGRSSAWGPLHHAAAAGQAEILRLLLLKGVNMEETTADGRTALHLAVEERRRDCVSLLLAAGARADVGLGEAGNTPLHAAAVTGDEATARLLIASGCPGLMEARNRKGKTAYEMAVKEGQRNLFDVLRAAERLASASRTGELNAVVKALDMGAAVDGKDGSGWTALMRAGFKGNVEAMRALLQKGAAVDARDEEGYTALHCAAEAGQLEAVELLVKRGADIDARTAKGTTPVEIAGSLGYAGIVRILVLGGATKAQMPERVASLPPATGKVEKWRIKLPMEEKGGMKEGRLVSGGGGVRRRLRARFVNRPVAVIVRRESIKKDALALSVKENII</sequence>
<feature type="repeat" description="ANK" evidence="3">
    <location>
        <begin position="209"/>
        <end position="241"/>
    </location>
</feature>
<reference evidence="5 6" key="1">
    <citation type="journal article" date="2020" name="Nat. Food">
        <title>A phased Vanilla planifolia genome enables genetic improvement of flavour and production.</title>
        <authorList>
            <person name="Hasing T."/>
            <person name="Tang H."/>
            <person name="Brym M."/>
            <person name="Khazi F."/>
            <person name="Huang T."/>
            <person name="Chambers A.H."/>
        </authorList>
    </citation>
    <scope>NUCLEOTIDE SEQUENCE [LARGE SCALE GENOMIC DNA]</scope>
    <source>
        <tissue evidence="5">Leaf</tissue>
    </source>
</reference>
<dbReference type="PANTHER" id="PTHR24198:SF165">
    <property type="entry name" value="ANKYRIN REPEAT-CONTAINING PROTEIN-RELATED"/>
    <property type="match status" value="1"/>
</dbReference>
<dbReference type="Pfam" id="PF00023">
    <property type="entry name" value="Ank"/>
    <property type="match status" value="2"/>
</dbReference>
<name>A0A835QDY5_VANPL</name>
<keyword evidence="6" id="KW-1185">Reference proteome</keyword>
<dbReference type="EMBL" id="JADCNL010000009">
    <property type="protein sequence ID" value="KAG0467058.1"/>
    <property type="molecule type" value="Genomic_DNA"/>
</dbReference>
<dbReference type="InterPro" id="IPR013783">
    <property type="entry name" value="Ig-like_fold"/>
</dbReference>
<dbReference type="PROSITE" id="PS50297">
    <property type="entry name" value="ANK_REP_REGION"/>
    <property type="match status" value="7"/>
</dbReference>
<protein>
    <recommendedName>
        <fullName evidence="4">MSP domain-containing protein</fullName>
    </recommendedName>
</protein>
<dbReference type="PANTHER" id="PTHR24198">
    <property type="entry name" value="ANKYRIN REPEAT AND PROTEIN KINASE DOMAIN-CONTAINING PROTEIN"/>
    <property type="match status" value="1"/>
</dbReference>
<feature type="repeat" description="ANK" evidence="3">
    <location>
        <begin position="240"/>
        <end position="272"/>
    </location>
</feature>
<dbReference type="Proteomes" id="UP000636800">
    <property type="component" value="Unassembled WGS sequence"/>
</dbReference>
<dbReference type="SMART" id="SM00248">
    <property type="entry name" value="ANK"/>
    <property type="match status" value="8"/>
</dbReference>